<dbReference type="PROSITE" id="PS50930">
    <property type="entry name" value="HTH_LYTTR"/>
    <property type="match status" value="1"/>
</dbReference>
<dbReference type="Pfam" id="PF00072">
    <property type="entry name" value="Response_reg"/>
    <property type="match status" value="1"/>
</dbReference>
<dbReference type="RefSeq" id="WP_311494459.1">
    <property type="nucleotide sequence ID" value="NZ_JAVRHO010000007.1"/>
</dbReference>
<evidence type="ECO:0000313" key="5">
    <source>
        <dbReference type="Proteomes" id="UP001245285"/>
    </source>
</evidence>
<dbReference type="Gene3D" id="3.40.50.2300">
    <property type="match status" value="1"/>
</dbReference>
<feature type="modified residue" description="4-aspartylphosphate" evidence="1">
    <location>
        <position position="53"/>
    </location>
</feature>
<proteinExistence type="predicted"/>
<comment type="caution">
    <text evidence="4">The sequence shown here is derived from an EMBL/GenBank/DDBJ whole genome shotgun (WGS) entry which is preliminary data.</text>
</comment>
<keyword evidence="4" id="KW-0238">DNA-binding</keyword>
<protein>
    <submittedName>
        <fullName evidence="4">LytTR family DNA-binding domain-containing protein</fullName>
    </submittedName>
</protein>
<organism evidence="4 5">
    <name type="scientific">Autumnicola lenta</name>
    <dbReference type="NCBI Taxonomy" id="3075593"/>
    <lineage>
        <taxon>Bacteria</taxon>
        <taxon>Pseudomonadati</taxon>
        <taxon>Bacteroidota</taxon>
        <taxon>Flavobacteriia</taxon>
        <taxon>Flavobacteriales</taxon>
        <taxon>Flavobacteriaceae</taxon>
        <taxon>Autumnicola</taxon>
    </lineage>
</organism>
<feature type="domain" description="Response regulatory" evidence="2">
    <location>
        <begin position="2"/>
        <end position="115"/>
    </location>
</feature>
<dbReference type="Proteomes" id="UP001245285">
    <property type="component" value="Unassembled WGS sequence"/>
</dbReference>
<reference evidence="4 5" key="1">
    <citation type="submission" date="2023-09" db="EMBL/GenBank/DDBJ databases">
        <authorList>
            <person name="Rey-Velasco X."/>
        </authorList>
    </citation>
    <scope>NUCLEOTIDE SEQUENCE [LARGE SCALE GENOMIC DNA]</scope>
    <source>
        <strain evidence="4 5">F260</strain>
    </source>
</reference>
<sequence>MRALIIDDEELARKRILNLLEEVPEIKASGECSNGKTAIKRINDLKPDLIFLDINMKDMNGFEVLQEINISPKPLVIFVTAYDNYATKAFDVDAFDFLLKPFKDQRFFKTISKILNISRSEADSSFDKKIKELFKVYSREAKEVSPPGKIPIKQGNKTMLLDPAEISYIIASGCYAEIFTNNKKYVLRESLNNLEEMLDENIFFRIHRSTIVNLNHVKEIVHSEYSEIDARMTDDKLLHISKSNKKQFLEKIGI</sequence>
<feature type="domain" description="HTH LytTR-type" evidence="3">
    <location>
        <begin position="150"/>
        <end position="254"/>
    </location>
</feature>
<dbReference type="SMART" id="SM00850">
    <property type="entry name" value="LytTR"/>
    <property type="match status" value="1"/>
</dbReference>
<accession>A0ABU3CIW2</accession>
<keyword evidence="1" id="KW-0597">Phosphoprotein</keyword>
<dbReference type="Gene3D" id="2.40.50.1020">
    <property type="entry name" value="LytTr DNA-binding domain"/>
    <property type="match status" value="1"/>
</dbReference>
<dbReference type="SUPFAM" id="SSF52172">
    <property type="entry name" value="CheY-like"/>
    <property type="match status" value="1"/>
</dbReference>
<dbReference type="Pfam" id="PF04397">
    <property type="entry name" value="LytTR"/>
    <property type="match status" value="1"/>
</dbReference>
<dbReference type="SMART" id="SM00448">
    <property type="entry name" value="REC"/>
    <property type="match status" value="1"/>
</dbReference>
<dbReference type="PROSITE" id="PS50110">
    <property type="entry name" value="RESPONSE_REGULATORY"/>
    <property type="match status" value="1"/>
</dbReference>
<dbReference type="EMBL" id="JAVRHO010000007">
    <property type="protein sequence ID" value="MDT0646284.1"/>
    <property type="molecule type" value="Genomic_DNA"/>
</dbReference>
<evidence type="ECO:0000256" key="1">
    <source>
        <dbReference type="PROSITE-ProRule" id="PRU00169"/>
    </source>
</evidence>
<dbReference type="InterPro" id="IPR011006">
    <property type="entry name" value="CheY-like_superfamily"/>
</dbReference>
<dbReference type="InterPro" id="IPR007492">
    <property type="entry name" value="LytTR_DNA-bd_dom"/>
</dbReference>
<dbReference type="InterPro" id="IPR001789">
    <property type="entry name" value="Sig_transdc_resp-reg_receiver"/>
</dbReference>
<dbReference type="PANTHER" id="PTHR37299">
    <property type="entry name" value="TRANSCRIPTIONAL REGULATOR-RELATED"/>
    <property type="match status" value="1"/>
</dbReference>
<evidence type="ECO:0000259" key="3">
    <source>
        <dbReference type="PROSITE" id="PS50930"/>
    </source>
</evidence>
<evidence type="ECO:0000313" key="4">
    <source>
        <dbReference type="EMBL" id="MDT0646284.1"/>
    </source>
</evidence>
<evidence type="ECO:0000259" key="2">
    <source>
        <dbReference type="PROSITE" id="PS50110"/>
    </source>
</evidence>
<dbReference type="PANTHER" id="PTHR37299:SF1">
    <property type="entry name" value="STAGE 0 SPORULATION PROTEIN A HOMOLOG"/>
    <property type="match status" value="1"/>
</dbReference>
<name>A0ABU3CIW2_9FLAO</name>
<dbReference type="GO" id="GO:0003677">
    <property type="term" value="F:DNA binding"/>
    <property type="evidence" value="ECO:0007669"/>
    <property type="project" value="UniProtKB-KW"/>
</dbReference>
<keyword evidence="5" id="KW-1185">Reference proteome</keyword>
<gene>
    <name evidence="4" type="ORF">RM545_06245</name>
</gene>
<dbReference type="InterPro" id="IPR046947">
    <property type="entry name" value="LytR-like"/>
</dbReference>